<keyword evidence="1 5" id="KW-0963">Cytoplasm</keyword>
<dbReference type="Pfam" id="PF13742">
    <property type="entry name" value="tRNA_anti_2"/>
    <property type="match status" value="1"/>
</dbReference>
<dbReference type="CDD" id="cd04489">
    <property type="entry name" value="ExoVII_LU_OBF"/>
    <property type="match status" value="1"/>
</dbReference>
<dbReference type="GO" id="GO:0009318">
    <property type="term" value="C:exodeoxyribonuclease VII complex"/>
    <property type="evidence" value="ECO:0007669"/>
    <property type="project" value="UniProtKB-UniRule"/>
</dbReference>
<evidence type="ECO:0000256" key="1">
    <source>
        <dbReference type="ARBA" id="ARBA00022490"/>
    </source>
</evidence>
<dbReference type="EMBL" id="SWCJ01000007">
    <property type="protein sequence ID" value="TKB54797.1"/>
    <property type="molecule type" value="Genomic_DNA"/>
</dbReference>
<evidence type="ECO:0000313" key="10">
    <source>
        <dbReference type="EMBL" id="TKB54797.1"/>
    </source>
</evidence>
<protein>
    <recommendedName>
        <fullName evidence="5">Exodeoxyribonuclease 7 large subunit</fullName>
        <ecNumber evidence="5">3.1.11.6</ecNumber>
    </recommendedName>
    <alternativeName>
        <fullName evidence="5">Exodeoxyribonuclease VII large subunit</fullName>
        <shortName evidence="5">Exonuclease VII large subunit</shortName>
    </alternativeName>
</protein>
<keyword evidence="7" id="KW-0175">Coiled coil</keyword>
<dbReference type="Proteomes" id="UP000305675">
    <property type="component" value="Unassembled WGS sequence"/>
</dbReference>
<comment type="subcellular location">
    <subcellularLocation>
        <location evidence="5 6">Cytoplasm</location>
    </subcellularLocation>
</comment>
<evidence type="ECO:0000256" key="5">
    <source>
        <dbReference type="HAMAP-Rule" id="MF_00378"/>
    </source>
</evidence>
<dbReference type="PANTHER" id="PTHR30008">
    <property type="entry name" value="EXODEOXYRIBONUCLEASE 7 LARGE SUBUNIT"/>
    <property type="match status" value="1"/>
</dbReference>
<dbReference type="InterPro" id="IPR025824">
    <property type="entry name" value="OB-fold_nuc-bd_dom"/>
</dbReference>
<feature type="domain" description="OB-fold nucleic acid binding" evidence="9">
    <location>
        <begin position="10"/>
        <end position="103"/>
    </location>
</feature>
<sequence length="448" mass="49412">MPTVVSNQILTVSALNRQLKAALEQQWSRVWLSGEISNFASPGSGHWYFTLKDERSQLRCAMFRGRNSRVGFRPENGMQVLVRANVTLYEPRGDMQLLIDSMQPAGDGLLKQQFEQLKMQLAGEGLFASGAKQAIPSHIERLGVITSPTGAAIHDVLSVLQRRNPSLEVIIYPTLVQGREATPAICRAIEIANQRDEVDCLLLTRGGGSLEDLWCFNEEAVARAIFDSYLPIVSAVGHEVDVTIADFVADLRAPTPSAAAEQLSGDNSHQRREIANLQGRLQSALSQQLHQQQARLNLLESRLQASHPKRQLQTLSQRLDEAELKLNYQMEKQLGSASQQLQQLAMRLQGVHPSRQIESGQQQLNSLNGRLLQGMKQLQQSKHQQLASQAQALNAISPLAVLGRGYSILQNQQGVALTSAEQVALGDELTARLHQGQLTVTVTHQSND</sequence>
<keyword evidence="3 5" id="KW-0378">Hydrolase</keyword>
<feature type="coiled-coil region" evidence="7">
    <location>
        <begin position="260"/>
        <end position="332"/>
    </location>
</feature>
<dbReference type="GO" id="GO:0003676">
    <property type="term" value="F:nucleic acid binding"/>
    <property type="evidence" value="ECO:0007669"/>
    <property type="project" value="InterPro"/>
</dbReference>
<dbReference type="OrthoDB" id="9802795at2"/>
<dbReference type="Pfam" id="PF02601">
    <property type="entry name" value="Exonuc_VII_L"/>
    <property type="match status" value="1"/>
</dbReference>
<dbReference type="InterPro" id="IPR003753">
    <property type="entry name" value="Exonuc_VII_L"/>
</dbReference>
<dbReference type="PANTHER" id="PTHR30008:SF0">
    <property type="entry name" value="EXODEOXYRIBONUCLEASE 7 LARGE SUBUNIT"/>
    <property type="match status" value="1"/>
</dbReference>
<comment type="caution">
    <text evidence="10">The sequence shown here is derived from an EMBL/GenBank/DDBJ whole genome shotgun (WGS) entry which is preliminary data.</text>
</comment>
<comment type="subunit">
    <text evidence="5">Heterooligomer composed of large and small subunits.</text>
</comment>
<accession>A0A4U1BN66</accession>
<dbReference type="AlphaFoldDB" id="A0A4U1BN66"/>
<comment type="function">
    <text evidence="5">Bidirectionally degrades single-stranded DNA into large acid-insoluble oligonucleotides, which are then degraded further into small acid-soluble oligonucleotides.</text>
</comment>
<comment type="similarity">
    <text evidence="5 6">Belongs to the XseA family.</text>
</comment>
<dbReference type="NCBIfam" id="TIGR00237">
    <property type="entry name" value="xseA"/>
    <property type="match status" value="1"/>
</dbReference>
<evidence type="ECO:0000256" key="2">
    <source>
        <dbReference type="ARBA" id="ARBA00022722"/>
    </source>
</evidence>
<dbReference type="GO" id="GO:0006308">
    <property type="term" value="P:DNA catabolic process"/>
    <property type="evidence" value="ECO:0007669"/>
    <property type="project" value="UniProtKB-UniRule"/>
</dbReference>
<dbReference type="InterPro" id="IPR020579">
    <property type="entry name" value="Exonuc_VII_lsu_C"/>
</dbReference>
<keyword evidence="2 5" id="KW-0540">Nuclease</keyword>
<feature type="domain" description="Exonuclease VII large subunit C-terminal" evidence="8">
    <location>
        <begin position="126"/>
        <end position="440"/>
    </location>
</feature>
<proteinExistence type="inferred from homology"/>
<gene>
    <name evidence="5 10" type="primary">xseA</name>
    <name evidence="10" type="ORF">FCL42_11210</name>
</gene>
<dbReference type="GO" id="GO:0005737">
    <property type="term" value="C:cytoplasm"/>
    <property type="evidence" value="ECO:0007669"/>
    <property type="project" value="UniProtKB-SubCell"/>
</dbReference>
<dbReference type="GO" id="GO:0008855">
    <property type="term" value="F:exodeoxyribonuclease VII activity"/>
    <property type="evidence" value="ECO:0007669"/>
    <property type="project" value="UniProtKB-UniRule"/>
</dbReference>
<evidence type="ECO:0000256" key="4">
    <source>
        <dbReference type="ARBA" id="ARBA00022839"/>
    </source>
</evidence>
<comment type="catalytic activity">
    <reaction evidence="5 6">
        <text>Exonucleolytic cleavage in either 5'- to 3'- or 3'- to 5'-direction to yield nucleoside 5'-phosphates.</text>
        <dbReference type="EC" id="3.1.11.6"/>
    </reaction>
</comment>
<reference evidence="10 11" key="1">
    <citation type="submission" date="2019-04" db="EMBL/GenBank/DDBJ databases">
        <authorList>
            <person name="Hwang J.C."/>
        </authorList>
    </citation>
    <scope>NUCLEOTIDE SEQUENCE [LARGE SCALE GENOMIC DNA]</scope>
    <source>
        <strain evidence="10 11">IMCC35002</strain>
    </source>
</reference>
<keyword evidence="11" id="KW-1185">Reference proteome</keyword>
<dbReference type="EC" id="3.1.11.6" evidence="5"/>
<keyword evidence="4 5" id="KW-0269">Exonuclease</keyword>
<organism evidence="10 11">
    <name type="scientific">Ferrimonas aestuarii</name>
    <dbReference type="NCBI Taxonomy" id="2569539"/>
    <lineage>
        <taxon>Bacteria</taxon>
        <taxon>Pseudomonadati</taxon>
        <taxon>Pseudomonadota</taxon>
        <taxon>Gammaproteobacteria</taxon>
        <taxon>Alteromonadales</taxon>
        <taxon>Ferrimonadaceae</taxon>
        <taxon>Ferrimonas</taxon>
    </lineage>
</organism>
<dbReference type="HAMAP" id="MF_00378">
    <property type="entry name" value="Exonuc_7_L"/>
    <property type="match status" value="1"/>
</dbReference>
<evidence type="ECO:0000313" key="11">
    <source>
        <dbReference type="Proteomes" id="UP000305675"/>
    </source>
</evidence>
<evidence type="ECO:0000256" key="7">
    <source>
        <dbReference type="SAM" id="Coils"/>
    </source>
</evidence>
<evidence type="ECO:0000259" key="9">
    <source>
        <dbReference type="Pfam" id="PF13742"/>
    </source>
</evidence>
<evidence type="ECO:0000256" key="3">
    <source>
        <dbReference type="ARBA" id="ARBA00022801"/>
    </source>
</evidence>
<evidence type="ECO:0000259" key="8">
    <source>
        <dbReference type="Pfam" id="PF02601"/>
    </source>
</evidence>
<evidence type="ECO:0000256" key="6">
    <source>
        <dbReference type="RuleBase" id="RU004355"/>
    </source>
</evidence>
<name>A0A4U1BN66_9GAMM</name>